<reference evidence="1" key="2">
    <citation type="journal article" date="2015" name="Data Brief">
        <title>Shoot transcriptome of the giant reed, Arundo donax.</title>
        <authorList>
            <person name="Barrero R.A."/>
            <person name="Guerrero F.D."/>
            <person name="Moolhuijzen P."/>
            <person name="Goolsby J.A."/>
            <person name="Tidwell J."/>
            <person name="Bellgard S.E."/>
            <person name="Bellgard M.I."/>
        </authorList>
    </citation>
    <scope>NUCLEOTIDE SEQUENCE</scope>
    <source>
        <tissue evidence="1">Shoot tissue taken approximately 20 cm above the soil surface</tissue>
    </source>
</reference>
<accession>A0A0A9CAC5</accession>
<organism evidence="1">
    <name type="scientific">Arundo donax</name>
    <name type="common">Giant reed</name>
    <name type="synonym">Donax arundinaceus</name>
    <dbReference type="NCBI Taxonomy" id="35708"/>
    <lineage>
        <taxon>Eukaryota</taxon>
        <taxon>Viridiplantae</taxon>
        <taxon>Streptophyta</taxon>
        <taxon>Embryophyta</taxon>
        <taxon>Tracheophyta</taxon>
        <taxon>Spermatophyta</taxon>
        <taxon>Magnoliopsida</taxon>
        <taxon>Liliopsida</taxon>
        <taxon>Poales</taxon>
        <taxon>Poaceae</taxon>
        <taxon>PACMAD clade</taxon>
        <taxon>Arundinoideae</taxon>
        <taxon>Arundineae</taxon>
        <taxon>Arundo</taxon>
    </lineage>
</organism>
<evidence type="ECO:0000313" key="1">
    <source>
        <dbReference type="EMBL" id="JAD73244.1"/>
    </source>
</evidence>
<sequence length="37" mass="4579">MQFIGYRTMLSFHFFDLLCLSRERLFNYFSLPDLMLI</sequence>
<proteinExistence type="predicted"/>
<protein>
    <submittedName>
        <fullName evidence="1">Uncharacterized protein</fullName>
    </submittedName>
</protein>
<reference evidence="1" key="1">
    <citation type="submission" date="2014-09" db="EMBL/GenBank/DDBJ databases">
        <authorList>
            <person name="Magalhaes I.L.F."/>
            <person name="Oliveira U."/>
            <person name="Santos F.R."/>
            <person name="Vidigal T.H.D.A."/>
            <person name="Brescovit A.D."/>
            <person name="Santos A.J."/>
        </authorList>
    </citation>
    <scope>NUCLEOTIDE SEQUENCE</scope>
    <source>
        <tissue evidence="1">Shoot tissue taken approximately 20 cm above the soil surface</tissue>
    </source>
</reference>
<dbReference type="AlphaFoldDB" id="A0A0A9CAC5"/>
<name>A0A0A9CAC5_ARUDO</name>
<dbReference type="EMBL" id="GBRH01224651">
    <property type="protein sequence ID" value="JAD73244.1"/>
    <property type="molecule type" value="Transcribed_RNA"/>
</dbReference>